<evidence type="ECO:0000313" key="2">
    <source>
        <dbReference type="EMBL" id="EJW74423.1"/>
    </source>
</evidence>
<protein>
    <submittedName>
        <fullName evidence="2">Uncharacterized protein</fullName>
    </submittedName>
</protein>
<comment type="caution">
    <text evidence="2">The sequence shown here is derived from an EMBL/GenBank/DDBJ whole genome shotgun (WGS) entry which is preliminary data.</text>
</comment>
<dbReference type="EMBL" id="ADBV01012251">
    <property type="protein sequence ID" value="EJW74423.1"/>
    <property type="molecule type" value="Genomic_DNA"/>
</dbReference>
<accession>J9DXH0</accession>
<dbReference type="AlphaFoldDB" id="J9DXH0"/>
<feature type="region of interest" description="Disordered" evidence="1">
    <location>
        <begin position="89"/>
        <end position="118"/>
    </location>
</feature>
<sequence>MFFPSLIMEYADEIYLIYKLMLDHFQEELLADDVSVLPKRNVLISSPSDDLMSSLAKALEQRRKGIFGKKSGHQEPIKSLGLTEGAFAHMSARIPPPPPKEDRDEYDNVDKVDDYEWE</sequence>
<proteinExistence type="predicted"/>
<gene>
    <name evidence="2" type="ORF">WUBG_14668</name>
</gene>
<evidence type="ECO:0000256" key="1">
    <source>
        <dbReference type="SAM" id="MobiDB-lite"/>
    </source>
</evidence>
<reference evidence="3" key="1">
    <citation type="submission" date="2012-08" db="EMBL/GenBank/DDBJ databases">
        <title>The Genome Sequence of Wuchereria bancrofti.</title>
        <authorList>
            <person name="Nutman T.B."/>
            <person name="Fink D.L."/>
            <person name="Russ C."/>
            <person name="Young S."/>
            <person name="Zeng Q."/>
            <person name="Koehrsen M."/>
            <person name="Alvarado L."/>
            <person name="Berlin A."/>
            <person name="Chapman S.B."/>
            <person name="Chen Z."/>
            <person name="Freedman E."/>
            <person name="Gellesch M."/>
            <person name="Goldberg J."/>
            <person name="Griggs A."/>
            <person name="Gujja S."/>
            <person name="Heilman E.R."/>
            <person name="Heiman D."/>
            <person name="Hepburn T."/>
            <person name="Howarth C."/>
            <person name="Jen D."/>
            <person name="Larson L."/>
            <person name="Lewis B."/>
            <person name="Mehta T."/>
            <person name="Park D."/>
            <person name="Pearson M."/>
            <person name="Roberts A."/>
            <person name="Saif S."/>
            <person name="Shea T."/>
            <person name="Shenoy N."/>
            <person name="Sisk P."/>
            <person name="Stolte C."/>
            <person name="Sykes S."/>
            <person name="Walk T."/>
            <person name="White J."/>
            <person name="Yandava C."/>
            <person name="Haas B."/>
            <person name="Henn M.R."/>
            <person name="Nusbaum C."/>
            <person name="Birren B."/>
        </authorList>
    </citation>
    <scope>NUCLEOTIDE SEQUENCE [LARGE SCALE GENOMIC DNA]</scope>
    <source>
        <strain evidence="3">NA</strain>
    </source>
</reference>
<dbReference type="Proteomes" id="UP000004810">
    <property type="component" value="Unassembled WGS sequence"/>
</dbReference>
<name>J9DXH0_WUCBA</name>
<evidence type="ECO:0000313" key="3">
    <source>
        <dbReference type="Proteomes" id="UP000004810"/>
    </source>
</evidence>
<organism evidence="2 3">
    <name type="scientific">Wuchereria bancrofti</name>
    <dbReference type="NCBI Taxonomy" id="6293"/>
    <lineage>
        <taxon>Eukaryota</taxon>
        <taxon>Metazoa</taxon>
        <taxon>Ecdysozoa</taxon>
        <taxon>Nematoda</taxon>
        <taxon>Chromadorea</taxon>
        <taxon>Rhabditida</taxon>
        <taxon>Spirurina</taxon>
        <taxon>Spiruromorpha</taxon>
        <taxon>Filarioidea</taxon>
        <taxon>Onchocercidae</taxon>
        <taxon>Wuchereria</taxon>
    </lineage>
</organism>
<feature type="compositionally biased region" description="Basic and acidic residues" evidence="1">
    <location>
        <begin position="99"/>
        <end position="118"/>
    </location>
</feature>